<proteinExistence type="predicted"/>
<keyword evidence="2" id="KW-1185">Reference proteome</keyword>
<gene>
    <name evidence="1" type="ORF">C0Z18_30710</name>
</gene>
<dbReference type="Proteomes" id="UP000235616">
    <property type="component" value="Unassembled WGS sequence"/>
</dbReference>
<reference evidence="1 2" key="1">
    <citation type="submission" date="2018-01" db="EMBL/GenBank/DDBJ databases">
        <title>Whole genome analyses suggest that Burkholderia sensu lato contains two further novel genera in the rhizoxinica-symbiotica group Mycetohabitans gen. nov., and Trinickia gen. nov.: implications for the evolution of diazotrophy and nodulation in the Burkholderiaceae.</title>
        <authorList>
            <person name="Estrada-de los Santos P."/>
            <person name="Palmer M."/>
            <person name="Chavez-Ramirez B."/>
            <person name="Beukes C."/>
            <person name="Steenkamp E.T."/>
            <person name="Hirsch A.M."/>
            <person name="Manyaka P."/>
            <person name="Maluk M."/>
            <person name="Lafos M."/>
            <person name="Crook M."/>
            <person name="Gross E."/>
            <person name="Simon M.F."/>
            <person name="Bueno dos Reis Junior F."/>
            <person name="Poole P.S."/>
            <person name="Venter S.N."/>
            <person name="James E.K."/>
        </authorList>
    </citation>
    <scope>NUCLEOTIDE SEQUENCE [LARGE SCALE GENOMIC DNA]</scope>
    <source>
        <strain evidence="1 2">GIMN1.004</strain>
    </source>
</reference>
<organism evidence="1 2">
    <name type="scientific">Trinickia dabaoshanensis</name>
    <dbReference type="NCBI Taxonomy" id="564714"/>
    <lineage>
        <taxon>Bacteria</taxon>
        <taxon>Pseudomonadati</taxon>
        <taxon>Pseudomonadota</taxon>
        <taxon>Betaproteobacteria</taxon>
        <taxon>Burkholderiales</taxon>
        <taxon>Burkholderiaceae</taxon>
        <taxon>Trinickia</taxon>
    </lineage>
</organism>
<comment type="caution">
    <text evidence="1">The sequence shown here is derived from an EMBL/GenBank/DDBJ whole genome shotgun (WGS) entry which is preliminary data.</text>
</comment>
<dbReference type="AlphaFoldDB" id="A0A2N7VBS5"/>
<evidence type="ECO:0000313" key="1">
    <source>
        <dbReference type="EMBL" id="PMS14623.1"/>
    </source>
</evidence>
<name>A0A2N7VBS5_9BURK</name>
<evidence type="ECO:0000313" key="2">
    <source>
        <dbReference type="Proteomes" id="UP000235616"/>
    </source>
</evidence>
<sequence>MSGPIRSAHAPIAAASGTAANSGAAARTGYNSVLRVACAPAGVGAGRGRHPAGLLDLPSILD</sequence>
<dbReference type="EMBL" id="PNYA01000042">
    <property type="protein sequence ID" value="PMS14623.1"/>
    <property type="molecule type" value="Genomic_DNA"/>
</dbReference>
<accession>A0A2N7VBS5</accession>
<protein>
    <submittedName>
        <fullName evidence="1">Uncharacterized protein</fullName>
    </submittedName>
</protein>